<evidence type="ECO:0000313" key="1">
    <source>
        <dbReference type="EMBL" id="ABQ04425.1"/>
    </source>
</evidence>
<dbReference type="HOGENOM" id="CLU_048249_0_0_10"/>
<sequence>MKKIVLTLITLLTLIGCSNNDSNDSNEQIKETNYSIPDTLNFTIFNNNLVLNIENQAKTSLNYTITSSKDYVSLSKKEGAITSLNHDEIKVTVDKKNLTNGKSYSKLYLNINNKKDSIVVSVTNFVEQKVVLNSDVVDAEFSKVTNQLIYVSSSPATINILSTNTGAIESIPLQYIPTCVSISQDGKTAAVGHDAHISYVNLTNKTIINTYSVSCYALDIVLANNKWAYVFPQKDQWTHLRCVNMNLQDDNEILQSGNLIFAGTKGRLHPSGKYLYGADNGLSPSDIEKYNIQNGNAEYLYDSPYHGDYPMNGNLWFSEDGNRIFTRGKTVLRTSELRNQDMAYNGTITTADSYSSIEWLDHSAAKNNIYLLLTTGDWMLRKLPYVYIYNDTNLAFKKKISLEQFLVSKNESEKVFYNAEPFFVFSNSAGNSLFVIVKATGAGLNKEWAIEKISIE</sequence>
<dbReference type="AlphaFoldDB" id="A5FK44"/>
<keyword evidence="2" id="KW-1185">Reference proteome</keyword>
<proteinExistence type="predicted"/>
<dbReference type="eggNOG" id="COG3391">
    <property type="taxonomic scope" value="Bacteria"/>
</dbReference>
<keyword evidence="1" id="KW-0449">Lipoprotein</keyword>
<protein>
    <submittedName>
        <fullName evidence="1">Hypothetical lipoprotein</fullName>
    </submittedName>
</protein>
<dbReference type="InterPro" id="IPR015943">
    <property type="entry name" value="WD40/YVTN_repeat-like_dom_sf"/>
</dbReference>
<evidence type="ECO:0000313" key="2">
    <source>
        <dbReference type="Proteomes" id="UP000006694"/>
    </source>
</evidence>
<dbReference type="SUPFAM" id="SSF63829">
    <property type="entry name" value="Calcium-dependent phosphotriesterase"/>
    <property type="match status" value="1"/>
</dbReference>
<dbReference type="PROSITE" id="PS51257">
    <property type="entry name" value="PROKAR_LIPOPROTEIN"/>
    <property type="match status" value="1"/>
</dbReference>
<name>A5FK44_FLAJ1</name>
<dbReference type="STRING" id="376686.Fjoh_1393"/>
<accession>A5FK44</accession>
<dbReference type="Proteomes" id="UP000006694">
    <property type="component" value="Chromosome"/>
</dbReference>
<dbReference type="KEGG" id="fjo:Fjoh_1393"/>
<gene>
    <name evidence="1" type="ordered locus">Fjoh_1393</name>
</gene>
<reference evidence="1 2" key="1">
    <citation type="journal article" date="2009" name="Appl. Environ. Microbiol.">
        <title>Novel features of the polysaccharide-digesting gliding bacterium Flavobacterium johnsoniae as revealed by genome sequence analysis.</title>
        <authorList>
            <person name="McBride M.J."/>
            <person name="Xie G."/>
            <person name="Martens E.C."/>
            <person name="Lapidus A."/>
            <person name="Henrissat B."/>
            <person name="Rhodes R.G."/>
            <person name="Goltsman E."/>
            <person name="Wang W."/>
            <person name="Xu J."/>
            <person name="Hunnicutt D.W."/>
            <person name="Staroscik A.M."/>
            <person name="Hoover T.R."/>
            <person name="Cheng Y.Q."/>
            <person name="Stein J.L."/>
        </authorList>
    </citation>
    <scope>NUCLEOTIDE SEQUENCE [LARGE SCALE GENOMIC DNA]</scope>
    <source>
        <strain evidence="2">ATCC 17061 / DSM 2064 / JCM 8514 / BCRC 14874 / CCUG 350202 / NBRC 14942 / NCIMB 11054 / UW101</strain>
    </source>
</reference>
<dbReference type="Gene3D" id="2.130.10.10">
    <property type="entry name" value="YVTN repeat-like/Quinoprotein amine dehydrogenase"/>
    <property type="match status" value="1"/>
</dbReference>
<organism evidence="1 2">
    <name type="scientific">Flavobacterium johnsoniae (strain ATCC 17061 / DSM 2064 / JCM 8514 / BCRC 14874 / CCUG 350202 / NBRC 14942 / NCIMB 11054 / UW101)</name>
    <name type="common">Cytophaga johnsonae</name>
    <dbReference type="NCBI Taxonomy" id="376686"/>
    <lineage>
        <taxon>Bacteria</taxon>
        <taxon>Pseudomonadati</taxon>
        <taxon>Bacteroidota</taxon>
        <taxon>Flavobacteriia</taxon>
        <taxon>Flavobacteriales</taxon>
        <taxon>Flavobacteriaceae</taxon>
        <taxon>Flavobacterium</taxon>
    </lineage>
</organism>
<dbReference type="EMBL" id="CP000685">
    <property type="protein sequence ID" value="ABQ04425.1"/>
    <property type="molecule type" value="Genomic_DNA"/>
</dbReference>